<dbReference type="Pfam" id="PF08541">
    <property type="entry name" value="ACP_syn_III_C"/>
    <property type="match status" value="1"/>
</dbReference>
<comment type="subcellular location">
    <subcellularLocation>
        <location evidence="9">Cytoplasm</location>
    </subcellularLocation>
</comment>
<dbReference type="PANTHER" id="PTHR34069">
    <property type="entry name" value="3-OXOACYL-[ACYL-CARRIER-PROTEIN] SYNTHASE 3"/>
    <property type="match status" value="1"/>
</dbReference>
<organism evidence="12 13">
    <name type="scientific">Propionicimonas paludicola</name>
    <dbReference type="NCBI Taxonomy" id="185243"/>
    <lineage>
        <taxon>Bacteria</taxon>
        <taxon>Bacillati</taxon>
        <taxon>Actinomycetota</taxon>
        <taxon>Actinomycetes</taxon>
        <taxon>Propionibacteriales</taxon>
        <taxon>Nocardioidaceae</taxon>
        <taxon>Propionicimonas</taxon>
    </lineage>
</organism>
<evidence type="ECO:0000256" key="7">
    <source>
        <dbReference type="ARBA" id="ARBA00023160"/>
    </source>
</evidence>
<dbReference type="EC" id="2.3.1.180" evidence="9"/>
<dbReference type="InterPro" id="IPR013751">
    <property type="entry name" value="ACP_syn_III_N"/>
</dbReference>
<keyword evidence="13" id="KW-1185">Reference proteome</keyword>
<feature type="active site" evidence="9">
    <location>
        <position position="256"/>
    </location>
</feature>
<evidence type="ECO:0000259" key="11">
    <source>
        <dbReference type="Pfam" id="PF08545"/>
    </source>
</evidence>
<feature type="active site" evidence="9">
    <location>
        <position position="287"/>
    </location>
</feature>
<dbReference type="NCBIfam" id="TIGR00747">
    <property type="entry name" value="fabH"/>
    <property type="match status" value="1"/>
</dbReference>
<sequence>MTELKASTGAKYARILSVGSATPSRVIDNEFMLQYIDSSDEWITQRTGIKERRWVAEGETIETLCLEAAGKAIERSGLEPSTIGAVILSTISHYHQTPALAPKLAAELGIGDAAAYDISAACAGFSYALAQAESIVRAGQAEYVLVIAGETISHITDLTDRGTAFLFGDGAGAVVVGPSETNGIGPVIWGSDGAQEGVIWQTADWQKAVAEGTFPKLGMDGRAVFKWATTFIAGAAKQALDAAGISPEQLDVFIPHQANNRITDTLLRYLKLPEHVVVARTIQHLGNNSAATIPMAMDALLSSGEAKSGQTALIIGFGAGLVYSGQVITLP</sequence>
<dbReference type="NCBIfam" id="NF006829">
    <property type="entry name" value="PRK09352.1"/>
    <property type="match status" value="1"/>
</dbReference>
<feature type="region of interest" description="ACP-binding" evidence="9">
    <location>
        <begin position="257"/>
        <end position="261"/>
    </location>
</feature>
<evidence type="ECO:0000259" key="10">
    <source>
        <dbReference type="Pfam" id="PF08541"/>
    </source>
</evidence>
<dbReference type="OrthoDB" id="9815506at2"/>
<gene>
    <name evidence="9" type="primary">fabH</name>
    <name evidence="12" type="ORF">ATK74_0872</name>
</gene>
<reference evidence="12 13" key="1">
    <citation type="submission" date="2017-10" db="EMBL/GenBank/DDBJ databases">
        <title>Sequencing the genomes of 1000 actinobacteria strains.</title>
        <authorList>
            <person name="Klenk H.-P."/>
        </authorList>
    </citation>
    <scope>NUCLEOTIDE SEQUENCE [LARGE SCALE GENOMIC DNA]</scope>
    <source>
        <strain evidence="12 13">DSM 15597</strain>
    </source>
</reference>
<comment type="subunit">
    <text evidence="9">Homodimer.</text>
</comment>
<dbReference type="GO" id="GO:0005737">
    <property type="term" value="C:cytoplasm"/>
    <property type="evidence" value="ECO:0007669"/>
    <property type="project" value="UniProtKB-SubCell"/>
</dbReference>
<dbReference type="AlphaFoldDB" id="A0A2A9CPF7"/>
<keyword evidence="4 9" id="KW-0808">Transferase</keyword>
<evidence type="ECO:0000256" key="6">
    <source>
        <dbReference type="ARBA" id="ARBA00023098"/>
    </source>
</evidence>
<comment type="similarity">
    <text evidence="1 9">Belongs to the thiolase-like superfamily. FabH family.</text>
</comment>
<dbReference type="GO" id="GO:0006633">
    <property type="term" value="P:fatty acid biosynthetic process"/>
    <property type="evidence" value="ECO:0007669"/>
    <property type="project" value="UniProtKB-UniRule"/>
</dbReference>
<dbReference type="InterPro" id="IPR004655">
    <property type="entry name" value="FabH"/>
</dbReference>
<dbReference type="Pfam" id="PF08545">
    <property type="entry name" value="ACP_syn_III"/>
    <property type="match status" value="1"/>
</dbReference>
<evidence type="ECO:0000256" key="5">
    <source>
        <dbReference type="ARBA" id="ARBA00022832"/>
    </source>
</evidence>
<dbReference type="GO" id="GO:0033818">
    <property type="term" value="F:beta-ketoacyl-acyl-carrier-protein synthase III activity"/>
    <property type="evidence" value="ECO:0007669"/>
    <property type="project" value="UniProtKB-UniRule"/>
</dbReference>
<dbReference type="PANTHER" id="PTHR34069:SF2">
    <property type="entry name" value="BETA-KETOACYL-[ACYL-CARRIER-PROTEIN] SYNTHASE III"/>
    <property type="match status" value="1"/>
</dbReference>
<comment type="pathway">
    <text evidence="9">Lipid metabolism; fatty acid biosynthesis.</text>
</comment>
<keyword evidence="7 9" id="KW-0275">Fatty acid biosynthesis</keyword>
<name>A0A2A9CPF7_9ACTN</name>
<dbReference type="UniPathway" id="UPA00094"/>
<comment type="caution">
    <text evidence="12">The sequence shown here is derived from an EMBL/GenBank/DDBJ whole genome shotgun (WGS) entry which is preliminary data.</text>
</comment>
<dbReference type="Gene3D" id="3.40.47.10">
    <property type="match status" value="1"/>
</dbReference>
<evidence type="ECO:0000256" key="8">
    <source>
        <dbReference type="ARBA" id="ARBA00023315"/>
    </source>
</evidence>
<proteinExistence type="inferred from homology"/>
<dbReference type="RefSeq" id="WP_098459889.1">
    <property type="nucleotide sequence ID" value="NZ_PDJC01000001.1"/>
</dbReference>
<dbReference type="Proteomes" id="UP000226079">
    <property type="component" value="Unassembled WGS sequence"/>
</dbReference>
<comment type="domain">
    <text evidence="9">The last Arg residue of the ACP-binding site is essential for the weak association between ACP/AcpP and FabH.</text>
</comment>
<keyword evidence="8 9" id="KW-0012">Acyltransferase</keyword>
<dbReference type="EMBL" id="PDJC01000001">
    <property type="protein sequence ID" value="PFG16337.1"/>
    <property type="molecule type" value="Genomic_DNA"/>
</dbReference>
<protein>
    <recommendedName>
        <fullName evidence="9">Beta-ketoacyl-[acyl-carrier-protein] synthase III</fullName>
        <shortName evidence="9">Beta-ketoacyl-ACP synthase III</shortName>
        <shortName evidence="9">KAS III</shortName>
        <ecNumber evidence="9">2.3.1.180</ecNumber>
    </recommendedName>
    <alternativeName>
        <fullName evidence="9">3-oxoacyl-[acyl-carrier-protein] synthase 3</fullName>
    </alternativeName>
    <alternativeName>
        <fullName evidence="9">3-oxoacyl-[acyl-carrier-protein] synthase III</fullName>
    </alternativeName>
</protein>
<dbReference type="InterPro" id="IPR016039">
    <property type="entry name" value="Thiolase-like"/>
</dbReference>
<comment type="function">
    <text evidence="9">Catalyzes the condensation reaction of fatty acid synthesis by the addition to an acyl acceptor of two carbons from malonyl-ACP. Catalyzes the first condensation reaction which initiates fatty acid synthesis and may therefore play a role in governing the total rate of fatty acid production. Possesses both acetoacetyl-ACP synthase and acetyl transacylase activities. Its substrate specificity determines the biosynthesis of branched-chain and/or straight-chain of fatty acids.</text>
</comment>
<comment type="catalytic activity">
    <reaction evidence="9">
        <text>malonyl-[ACP] + acetyl-CoA + H(+) = 3-oxobutanoyl-[ACP] + CO2 + CoA</text>
        <dbReference type="Rhea" id="RHEA:12080"/>
        <dbReference type="Rhea" id="RHEA-COMP:9623"/>
        <dbReference type="Rhea" id="RHEA-COMP:9625"/>
        <dbReference type="ChEBI" id="CHEBI:15378"/>
        <dbReference type="ChEBI" id="CHEBI:16526"/>
        <dbReference type="ChEBI" id="CHEBI:57287"/>
        <dbReference type="ChEBI" id="CHEBI:57288"/>
        <dbReference type="ChEBI" id="CHEBI:78449"/>
        <dbReference type="ChEBI" id="CHEBI:78450"/>
        <dbReference type="EC" id="2.3.1.180"/>
    </reaction>
</comment>
<dbReference type="GO" id="GO:0044550">
    <property type="term" value="P:secondary metabolite biosynthetic process"/>
    <property type="evidence" value="ECO:0007669"/>
    <property type="project" value="TreeGrafter"/>
</dbReference>
<evidence type="ECO:0000256" key="1">
    <source>
        <dbReference type="ARBA" id="ARBA00008642"/>
    </source>
</evidence>
<feature type="domain" description="Beta-ketoacyl-[acyl-carrier-protein] synthase III N-terminal" evidence="11">
    <location>
        <begin position="116"/>
        <end position="193"/>
    </location>
</feature>
<evidence type="ECO:0000256" key="9">
    <source>
        <dbReference type="HAMAP-Rule" id="MF_01815"/>
    </source>
</evidence>
<evidence type="ECO:0000256" key="3">
    <source>
        <dbReference type="ARBA" id="ARBA00022516"/>
    </source>
</evidence>
<keyword evidence="5 9" id="KW-0276">Fatty acid metabolism</keyword>
<evidence type="ECO:0000313" key="12">
    <source>
        <dbReference type="EMBL" id="PFG16337.1"/>
    </source>
</evidence>
<evidence type="ECO:0000256" key="2">
    <source>
        <dbReference type="ARBA" id="ARBA00022490"/>
    </source>
</evidence>
<evidence type="ECO:0000256" key="4">
    <source>
        <dbReference type="ARBA" id="ARBA00022679"/>
    </source>
</evidence>
<dbReference type="HAMAP" id="MF_01815">
    <property type="entry name" value="FabH"/>
    <property type="match status" value="1"/>
</dbReference>
<keyword evidence="3 9" id="KW-0444">Lipid biosynthesis</keyword>
<dbReference type="GO" id="GO:0004315">
    <property type="term" value="F:3-oxoacyl-[acyl-carrier-protein] synthase activity"/>
    <property type="evidence" value="ECO:0007669"/>
    <property type="project" value="InterPro"/>
</dbReference>
<evidence type="ECO:0000313" key="13">
    <source>
        <dbReference type="Proteomes" id="UP000226079"/>
    </source>
</evidence>
<dbReference type="SUPFAM" id="SSF53901">
    <property type="entry name" value="Thiolase-like"/>
    <property type="match status" value="1"/>
</dbReference>
<dbReference type="CDD" id="cd00830">
    <property type="entry name" value="KAS_III"/>
    <property type="match status" value="1"/>
</dbReference>
<accession>A0A2A9CPF7</accession>
<dbReference type="InterPro" id="IPR013747">
    <property type="entry name" value="ACP_syn_III_C"/>
</dbReference>
<keyword evidence="9" id="KW-0511">Multifunctional enzyme</keyword>
<keyword evidence="2 9" id="KW-0963">Cytoplasm</keyword>
<keyword evidence="6 9" id="KW-0443">Lipid metabolism</keyword>
<feature type="domain" description="Beta-ketoacyl-[acyl-carrier-protein] synthase III C-terminal" evidence="10">
    <location>
        <begin position="240"/>
        <end position="329"/>
    </location>
</feature>
<feature type="active site" evidence="9">
    <location>
        <position position="122"/>
    </location>
</feature>